<dbReference type="Proteomes" id="UP000808337">
    <property type="component" value="Unassembled WGS sequence"/>
</dbReference>
<sequence length="113" mass="12721">MKNVFNFSSFFYGILLAILASSFNACTEELVVPNAEIASKEIRIKSRTDGPVSIELIKQKVSTRDNIPLSQILTCSYYGQTNLGFWEYHLTTQYDGPKIYIVTKIIGDEIEGC</sequence>
<feature type="signal peptide" evidence="1">
    <location>
        <begin position="1"/>
        <end position="27"/>
    </location>
</feature>
<proteinExistence type="predicted"/>
<dbReference type="AlphaFoldDB" id="A0A9D7SVB0"/>
<keyword evidence="1" id="KW-0732">Signal</keyword>
<gene>
    <name evidence="2" type="ORF">IPP15_09015</name>
</gene>
<dbReference type="EMBL" id="JADKGY010000006">
    <property type="protein sequence ID" value="MBK9982552.1"/>
    <property type="molecule type" value="Genomic_DNA"/>
</dbReference>
<name>A0A9D7SVB0_9BACT</name>
<organism evidence="2 3">
    <name type="scientific">Candidatus Opimibacter skivensis</name>
    <dbReference type="NCBI Taxonomy" id="2982028"/>
    <lineage>
        <taxon>Bacteria</taxon>
        <taxon>Pseudomonadati</taxon>
        <taxon>Bacteroidota</taxon>
        <taxon>Saprospiria</taxon>
        <taxon>Saprospirales</taxon>
        <taxon>Saprospiraceae</taxon>
        <taxon>Candidatus Opimibacter</taxon>
    </lineage>
</organism>
<evidence type="ECO:0000313" key="3">
    <source>
        <dbReference type="Proteomes" id="UP000808337"/>
    </source>
</evidence>
<reference evidence="2 3" key="1">
    <citation type="submission" date="2020-10" db="EMBL/GenBank/DDBJ databases">
        <title>Connecting structure to function with the recovery of over 1000 high-quality activated sludge metagenome-assembled genomes encoding full-length rRNA genes using long-read sequencing.</title>
        <authorList>
            <person name="Singleton C.M."/>
            <person name="Petriglieri F."/>
            <person name="Kristensen J.M."/>
            <person name="Kirkegaard R.H."/>
            <person name="Michaelsen T.Y."/>
            <person name="Andersen M.H."/>
            <person name="Karst S.M."/>
            <person name="Dueholm M.S."/>
            <person name="Nielsen P.H."/>
            <person name="Albertsen M."/>
        </authorList>
    </citation>
    <scope>NUCLEOTIDE SEQUENCE [LARGE SCALE GENOMIC DNA]</scope>
    <source>
        <strain evidence="2">Ribe_18-Q3-R11-54_MAXAC.273</strain>
    </source>
</reference>
<comment type="caution">
    <text evidence="2">The sequence shown here is derived from an EMBL/GenBank/DDBJ whole genome shotgun (WGS) entry which is preliminary data.</text>
</comment>
<evidence type="ECO:0000313" key="2">
    <source>
        <dbReference type="EMBL" id="MBK9982552.1"/>
    </source>
</evidence>
<feature type="chain" id="PRO_5038702027" evidence="1">
    <location>
        <begin position="28"/>
        <end position="113"/>
    </location>
</feature>
<protein>
    <submittedName>
        <fullName evidence="2">Uncharacterized protein</fullName>
    </submittedName>
</protein>
<evidence type="ECO:0000256" key="1">
    <source>
        <dbReference type="SAM" id="SignalP"/>
    </source>
</evidence>
<accession>A0A9D7SVB0</accession>